<protein>
    <submittedName>
        <fullName evidence="3">Peptidoglycan/LPS O-acetylase OafA/YrhL</fullName>
    </submittedName>
</protein>
<evidence type="ECO:0000259" key="2">
    <source>
        <dbReference type="Pfam" id="PF01757"/>
    </source>
</evidence>
<gene>
    <name evidence="3" type="ORF">EDC64_101261</name>
</gene>
<dbReference type="EMBL" id="SMAI01000001">
    <property type="protein sequence ID" value="TCT07742.1"/>
    <property type="molecule type" value="Genomic_DNA"/>
</dbReference>
<comment type="caution">
    <text evidence="3">The sequence shown here is derived from an EMBL/GenBank/DDBJ whole genome shotgun (WGS) entry which is preliminary data.</text>
</comment>
<accession>A0A4R3M3X6</accession>
<dbReference type="PANTHER" id="PTHR23028">
    <property type="entry name" value="ACETYLTRANSFERASE"/>
    <property type="match status" value="1"/>
</dbReference>
<feature type="transmembrane region" description="Helical" evidence="1">
    <location>
        <begin position="239"/>
        <end position="257"/>
    </location>
</feature>
<feature type="transmembrane region" description="Helical" evidence="1">
    <location>
        <begin position="42"/>
        <end position="62"/>
    </location>
</feature>
<evidence type="ECO:0000313" key="4">
    <source>
        <dbReference type="Proteomes" id="UP000294664"/>
    </source>
</evidence>
<feature type="transmembrane region" description="Helical" evidence="1">
    <location>
        <begin position="179"/>
        <end position="201"/>
    </location>
</feature>
<keyword evidence="1" id="KW-0812">Transmembrane</keyword>
<feature type="transmembrane region" description="Helical" evidence="1">
    <location>
        <begin position="83"/>
        <end position="108"/>
    </location>
</feature>
<dbReference type="RefSeq" id="WP_165933598.1">
    <property type="nucleotide sequence ID" value="NZ_SMAI01000001.1"/>
</dbReference>
<feature type="transmembrane region" description="Helical" evidence="1">
    <location>
        <begin position="208"/>
        <end position="227"/>
    </location>
</feature>
<dbReference type="Pfam" id="PF01757">
    <property type="entry name" value="Acyl_transf_3"/>
    <property type="match status" value="1"/>
</dbReference>
<feature type="transmembrane region" description="Helical" evidence="1">
    <location>
        <begin position="306"/>
        <end position="327"/>
    </location>
</feature>
<dbReference type="InterPro" id="IPR002656">
    <property type="entry name" value="Acyl_transf_3_dom"/>
</dbReference>
<feature type="domain" description="Acyltransferase 3" evidence="2">
    <location>
        <begin position="7"/>
        <end position="324"/>
    </location>
</feature>
<dbReference type="AlphaFoldDB" id="A0A4R3M3X6"/>
<keyword evidence="1" id="KW-1133">Transmembrane helix</keyword>
<evidence type="ECO:0000256" key="1">
    <source>
        <dbReference type="SAM" id="Phobius"/>
    </source>
</evidence>
<organism evidence="3 4">
    <name type="scientific">Aquabacter spiritensis</name>
    <dbReference type="NCBI Taxonomy" id="933073"/>
    <lineage>
        <taxon>Bacteria</taxon>
        <taxon>Pseudomonadati</taxon>
        <taxon>Pseudomonadota</taxon>
        <taxon>Alphaproteobacteria</taxon>
        <taxon>Hyphomicrobiales</taxon>
        <taxon>Xanthobacteraceae</taxon>
        <taxon>Aquabacter</taxon>
    </lineage>
</organism>
<dbReference type="GO" id="GO:0016747">
    <property type="term" value="F:acyltransferase activity, transferring groups other than amino-acyl groups"/>
    <property type="evidence" value="ECO:0007669"/>
    <property type="project" value="InterPro"/>
</dbReference>
<feature type="transmembrane region" description="Helical" evidence="1">
    <location>
        <begin position="156"/>
        <end position="173"/>
    </location>
</feature>
<evidence type="ECO:0000313" key="3">
    <source>
        <dbReference type="EMBL" id="TCT07742.1"/>
    </source>
</evidence>
<sequence>MFQTVQACRAVAALSVVLFHAFAALSAEKYGGLRILGGFPAAGDLGVDFFFVISGFVILYAHRADIGAPARLKRYVWRRFRRIYPVYWLFHTVLLLAILAGASADAHFSALDLLTSYSLVRVSPTNTAVATAWSLFNEVFFYAVFAVLIVNRRLGLALFGAWILAVIAASPFNPSATTFAGVALNLMNLNFALGIAVYFGLQRIAPRYGPVMTLGSLAVLLLCLVFLEGGGLREGNVFVRAAFGLPFAGVLLGLLLWERAGLARVPGWLTFLGDASYTIYLTHFALVSLMAKVGLLLGLPTLLPPLLYWLAMSAAAVAGGALLYVLIEKPLLHRVRRVGGGRPGLPADAAAP</sequence>
<name>A0A4R3M3X6_9HYPH</name>
<feature type="transmembrane region" description="Helical" evidence="1">
    <location>
        <begin position="277"/>
        <end position="300"/>
    </location>
</feature>
<dbReference type="PANTHER" id="PTHR23028:SF131">
    <property type="entry name" value="BLR2367 PROTEIN"/>
    <property type="match status" value="1"/>
</dbReference>
<dbReference type="GO" id="GO:0000271">
    <property type="term" value="P:polysaccharide biosynthetic process"/>
    <property type="evidence" value="ECO:0007669"/>
    <property type="project" value="TreeGrafter"/>
</dbReference>
<keyword evidence="1" id="KW-0472">Membrane</keyword>
<dbReference type="GO" id="GO:0016020">
    <property type="term" value="C:membrane"/>
    <property type="evidence" value="ECO:0007669"/>
    <property type="project" value="TreeGrafter"/>
</dbReference>
<dbReference type="Proteomes" id="UP000294664">
    <property type="component" value="Unassembled WGS sequence"/>
</dbReference>
<dbReference type="InterPro" id="IPR050879">
    <property type="entry name" value="Acyltransferase_3"/>
</dbReference>
<keyword evidence="4" id="KW-1185">Reference proteome</keyword>
<feature type="transmembrane region" description="Helical" evidence="1">
    <location>
        <begin position="128"/>
        <end position="149"/>
    </location>
</feature>
<reference evidence="3 4" key="1">
    <citation type="submission" date="2019-03" db="EMBL/GenBank/DDBJ databases">
        <title>Genomic Encyclopedia of Type Strains, Phase IV (KMG-IV): sequencing the most valuable type-strain genomes for metagenomic binning, comparative biology and taxonomic classification.</title>
        <authorList>
            <person name="Goeker M."/>
        </authorList>
    </citation>
    <scope>NUCLEOTIDE SEQUENCE [LARGE SCALE GENOMIC DNA]</scope>
    <source>
        <strain evidence="3 4">DSM 9035</strain>
    </source>
</reference>
<proteinExistence type="predicted"/>